<dbReference type="EMBL" id="LJIJ01000025">
    <property type="protein sequence ID" value="ODN05296.1"/>
    <property type="molecule type" value="Genomic_DNA"/>
</dbReference>
<dbReference type="InterPro" id="IPR014782">
    <property type="entry name" value="Peptidase_M1_dom"/>
</dbReference>
<gene>
    <name evidence="9" type="ORF">Ocin01_01355</name>
</gene>
<sequence length="667" mass="75231">MLLHRAHYSSKTFGILGRTVYSFIIPLISTRSVLSGPAVSSIINTSNISEARFLCEAGVFEKDFSSKINTSFQSAGKSWCSRLAPNKVTTMGKDKWLGNVDPSSFSNPEDLLTDSIDLKWRVNFDNKTISGSAVYDLIVLNADATDLILDTRDIEISKVSSVPDGKDLSYTVGKTVSSFGESLTINVSELVKATGLNKTLKVEIHYTTSATCTALQWLDPLQTSGKKHPYTFSQCQAIHARSILPCQDTPYVKAKYTAEVSVPKELQALMSAVLVGEPTIDGNNKVYRFEQKIPIPSYLTAIAVGDIVGKRVGPRSTVWAEKDVVEAAAYEFAETESMLAAAENIYGKYVWGVYDILVLPPSFPYDFWLNEGFTVFAERKILAALYGEKFRQFAFIGGWDELAEHVKDVKADNPLTRLVVDLNGVDPDDAFSKVPYEKGSAFLYYLEQKVGTSVFEPFLFQYIQDNAYKSINSDSFKSQFLAYMKSKGVADKIADVDWDRWFYTPGLPPVKNEYDTTLREACTKLKDRMIQWDPSTQSPFQKSDFDALLPAQMEQFLQELIDNDKPLSLAKLQAMEKLFDMNSRKSSEIRFRWIRLCIKGQWKDVIPLALKFVNEQGRMKFVRPIYRALYAWEDVGRPAAIENFKENSKYMMHVTAKMVALDLKLRD</sequence>
<dbReference type="FunFam" id="2.60.40.1730:FF:000004">
    <property type="entry name" value="Leukotriene A(4) hydrolase"/>
    <property type="match status" value="1"/>
</dbReference>
<comment type="caution">
    <text evidence="9">The sequence shown here is derived from an EMBL/GenBank/DDBJ whole genome shotgun (WGS) entry which is preliminary data.</text>
</comment>
<dbReference type="GO" id="GO:0004301">
    <property type="term" value="F:epoxide hydrolase activity"/>
    <property type="evidence" value="ECO:0007669"/>
    <property type="project" value="TreeGrafter"/>
</dbReference>
<evidence type="ECO:0000256" key="3">
    <source>
        <dbReference type="ARBA" id="ARBA00022723"/>
    </source>
</evidence>
<dbReference type="GO" id="GO:0006508">
    <property type="term" value="P:proteolysis"/>
    <property type="evidence" value="ECO:0007669"/>
    <property type="project" value="UniProtKB-KW"/>
</dbReference>
<dbReference type="Gene3D" id="1.10.390.10">
    <property type="entry name" value="Neutral Protease Domain 2"/>
    <property type="match status" value="1"/>
</dbReference>
<dbReference type="GO" id="GO:0008270">
    <property type="term" value="F:zinc ion binding"/>
    <property type="evidence" value="ECO:0007669"/>
    <property type="project" value="InterPro"/>
</dbReference>
<dbReference type="SUPFAM" id="SSF63737">
    <property type="entry name" value="Leukotriene A4 hydrolase N-terminal domain"/>
    <property type="match status" value="1"/>
</dbReference>
<evidence type="ECO:0000256" key="6">
    <source>
        <dbReference type="ARBA" id="ARBA00023049"/>
    </source>
</evidence>
<dbReference type="Gene3D" id="2.60.40.1730">
    <property type="entry name" value="tricorn interacting facor f3 domain"/>
    <property type="match status" value="1"/>
</dbReference>
<dbReference type="InterPro" id="IPR045357">
    <property type="entry name" value="Aminopeptidase_N-like_N"/>
</dbReference>
<dbReference type="SUPFAM" id="SSF55486">
    <property type="entry name" value="Metalloproteases ('zincins'), catalytic domain"/>
    <property type="match status" value="1"/>
</dbReference>
<dbReference type="InterPro" id="IPR042097">
    <property type="entry name" value="Aminopeptidase_N-like_N_sf"/>
</dbReference>
<protein>
    <submittedName>
        <fullName evidence="9">Leukotriene A-4 hydrolase</fullName>
    </submittedName>
</protein>
<dbReference type="Gene3D" id="1.25.40.320">
    <property type="entry name" value="Peptidase M1, leukotriene A4 hydrolase/aminopeptidase C-terminal domain"/>
    <property type="match status" value="1"/>
</dbReference>
<dbReference type="FunFam" id="1.10.390.10:FF:000003">
    <property type="entry name" value="Leukotriene A(4) hydrolase"/>
    <property type="match status" value="1"/>
</dbReference>
<dbReference type="InterPro" id="IPR015211">
    <property type="entry name" value="Peptidase_M1_C"/>
</dbReference>
<keyword evidence="4 9" id="KW-0378">Hydrolase</keyword>
<evidence type="ECO:0000259" key="8">
    <source>
        <dbReference type="SMART" id="SM01263"/>
    </source>
</evidence>
<dbReference type="InterPro" id="IPR027268">
    <property type="entry name" value="Peptidase_M4/M1_CTD_sf"/>
</dbReference>
<evidence type="ECO:0000256" key="2">
    <source>
        <dbReference type="ARBA" id="ARBA00022670"/>
    </source>
</evidence>
<dbReference type="InterPro" id="IPR034015">
    <property type="entry name" value="M1_LTA4H"/>
</dbReference>
<proteinExistence type="inferred from homology"/>
<dbReference type="PANTHER" id="PTHR45726">
    <property type="entry name" value="LEUKOTRIENE A-4 HYDROLASE"/>
    <property type="match status" value="1"/>
</dbReference>
<dbReference type="SUPFAM" id="SSF48371">
    <property type="entry name" value="ARM repeat"/>
    <property type="match status" value="1"/>
</dbReference>
<dbReference type="Pfam" id="PF01433">
    <property type="entry name" value="Peptidase_M1"/>
    <property type="match status" value="1"/>
</dbReference>
<evidence type="ECO:0000256" key="5">
    <source>
        <dbReference type="ARBA" id="ARBA00022833"/>
    </source>
</evidence>
<organism evidence="9 10">
    <name type="scientific">Orchesella cincta</name>
    <name type="common">Springtail</name>
    <name type="synonym">Podura cincta</name>
    <dbReference type="NCBI Taxonomy" id="48709"/>
    <lineage>
        <taxon>Eukaryota</taxon>
        <taxon>Metazoa</taxon>
        <taxon>Ecdysozoa</taxon>
        <taxon>Arthropoda</taxon>
        <taxon>Hexapoda</taxon>
        <taxon>Collembola</taxon>
        <taxon>Entomobryomorpha</taxon>
        <taxon>Entomobryoidea</taxon>
        <taxon>Orchesellidae</taxon>
        <taxon>Orchesellinae</taxon>
        <taxon>Orchesella</taxon>
    </lineage>
</organism>
<dbReference type="GO" id="GO:0005829">
    <property type="term" value="C:cytosol"/>
    <property type="evidence" value="ECO:0007669"/>
    <property type="project" value="TreeGrafter"/>
</dbReference>
<dbReference type="OMA" id="CTALQWM"/>
<dbReference type="Pfam" id="PF09127">
    <property type="entry name" value="Leuk-A4-hydro_C"/>
    <property type="match status" value="1"/>
</dbReference>
<reference evidence="9 10" key="1">
    <citation type="journal article" date="2016" name="Genome Biol. Evol.">
        <title>Gene Family Evolution Reflects Adaptation to Soil Environmental Stressors in the Genome of the Collembolan Orchesella cincta.</title>
        <authorList>
            <person name="Faddeeva-Vakhrusheva A."/>
            <person name="Derks M.F."/>
            <person name="Anvar S.Y."/>
            <person name="Agamennone V."/>
            <person name="Suring W."/>
            <person name="Smit S."/>
            <person name="van Straalen N.M."/>
            <person name="Roelofs D."/>
        </authorList>
    </citation>
    <scope>NUCLEOTIDE SEQUENCE [LARGE SCALE GENOMIC DNA]</scope>
    <source>
        <tissue evidence="9">Mixed pool</tissue>
    </source>
</reference>
<dbReference type="GO" id="GO:0008237">
    <property type="term" value="F:metallopeptidase activity"/>
    <property type="evidence" value="ECO:0007669"/>
    <property type="project" value="UniProtKB-KW"/>
</dbReference>
<feature type="domain" description="Peptidase M1 leukotriene A4 hydrolase/aminopeptidase C-terminal" evidence="8">
    <location>
        <begin position="517"/>
        <end position="663"/>
    </location>
</feature>
<dbReference type="OrthoDB" id="79562at2759"/>
<keyword evidence="6" id="KW-0482">Metalloprotease</keyword>
<name>A0A1D2NJZ6_ORCCI</name>
<keyword evidence="5 7" id="KW-0862">Zinc</keyword>
<accession>A0A1D2NJZ6</accession>
<comment type="cofactor">
    <cofactor evidence="7">
        <name>Zn(2+)</name>
        <dbReference type="ChEBI" id="CHEBI:29105"/>
    </cofactor>
    <text evidence="7">Binds 1 zinc ion per subunit.</text>
</comment>
<dbReference type="STRING" id="48709.A0A1D2NJZ6"/>
<evidence type="ECO:0000256" key="7">
    <source>
        <dbReference type="PIRSR" id="PIRSR634015-3"/>
    </source>
</evidence>
<dbReference type="GO" id="GO:0004177">
    <property type="term" value="F:aminopeptidase activity"/>
    <property type="evidence" value="ECO:0007669"/>
    <property type="project" value="TreeGrafter"/>
</dbReference>
<dbReference type="InterPro" id="IPR016024">
    <property type="entry name" value="ARM-type_fold"/>
</dbReference>
<evidence type="ECO:0000256" key="4">
    <source>
        <dbReference type="ARBA" id="ARBA00022801"/>
    </source>
</evidence>
<comment type="similarity">
    <text evidence="1">Belongs to the peptidase M1 family.</text>
</comment>
<keyword evidence="10" id="KW-1185">Reference proteome</keyword>
<dbReference type="CDD" id="cd09599">
    <property type="entry name" value="M1_LTA4H"/>
    <property type="match status" value="1"/>
</dbReference>
<dbReference type="AlphaFoldDB" id="A0A1D2NJZ6"/>
<evidence type="ECO:0000313" key="9">
    <source>
        <dbReference type="EMBL" id="ODN05296.1"/>
    </source>
</evidence>
<evidence type="ECO:0000313" key="10">
    <source>
        <dbReference type="Proteomes" id="UP000094527"/>
    </source>
</evidence>
<evidence type="ECO:0000256" key="1">
    <source>
        <dbReference type="ARBA" id="ARBA00010136"/>
    </source>
</evidence>
<keyword evidence="3 7" id="KW-0479">Metal-binding</keyword>
<dbReference type="SMART" id="SM01263">
    <property type="entry name" value="Leuk-A4-hydro_C"/>
    <property type="match status" value="1"/>
</dbReference>
<dbReference type="GO" id="GO:0043171">
    <property type="term" value="P:peptide catabolic process"/>
    <property type="evidence" value="ECO:0007669"/>
    <property type="project" value="TreeGrafter"/>
</dbReference>
<dbReference type="InterPro" id="IPR049980">
    <property type="entry name" value="LTA4H_cat"/>
</dbReference>
<feature type="binding site" evidence="7">
    <location>
        <position position="371"/>
    </location>
    <ligand>
        <name>Zn(2+)</name>
        <dbReference type="ChEBI" id="CHEBI:29105"/>
        <note>catalytic</note>
    </ligand>
</feature>
<dbReference type="PANTHER" id="PTHR45726:SF3">
    <property type="entry name" value="LEUKOTRIENE A-4 HYDROLASE"/>
    <property type="match status" value="1"/>
</dbReference>
<keyword evidence="2" id="KW-0645">Protease</keyword>
<dbReference type="Pfam" id="PF17900">
    <property type="entry name" value="Peptidase_M1_N"/>
    <property type="match status" value="1"/>
</dbReference>
<dbReference type="InterPro" id="IPR038502">
    <property type="entry name" value="M1_LTA-4_hydro/amino_C_sf"/>
</dbReference>
<dbReference type="Proteomes" id="UP000094527">
    <property type="component" value="Unassembled WGS sequence"/>
</dbReference>